<evidence type="ECO:0000313" key="3">
    <source>
        <dbReference type="Proteomes" id="UP001465976"/>
    </source>
</evidence>
<evidence type="ECO:0000256" key="1">
    <source>
        <dbReference type="SAM" id="MobiDB-lite"/>
    </source>
</evidence>
<dbReference type="EMBL" id="JBAHYK010000785">
    <property type="protein sequence ID" value="KAL0571333.1"/>
    <property type="molecule type" value="Genomic_DNA"/>
</dbReference>
<name>A0ABR3F7W4_9AGAR</name>
<organism evidence="2 3">
    <name type="scientific">Marasmius crinis-equi</name>
    <dbReference type="NCBI Taxonomy" id="585013"/>
    <lineage>
        <taxon>Eukaryota</taxon>
        <taxon>Fungi</taxon>
        <taxon>Dikarya</taxon>
        <taxon>Basidiomycota</taxon>
        <taxon>Agaricomycotina</taxon>
        <taxon>Agaricomycetes</taxon>
        <taxon>Agaricomycetidae</taxon>
        <taxon>Agaricales</taxon>
        <taxon>Marasmiineae</taxon>
        <taxon>Marasmiaceae</taxon>
        <taxon>Marasmius</taxon>
    </lineage>
</organism>
<gene>
    <name evidence="2" type="ORF">V5O48_010631</name>
</gene>
<evidence type="ECO:0000313" key="2">
    <source>
        <dbReference type="EMBL" id="KAL0571333.1"/>
    </source>
</evidence>
<proteinExistence type="predicted"/>
<keyword evidence="3" id="KW-1185">Reference proteome</keyword>
<reference evidence="2 3" key="1">
    <citation type="submission" date="2024-02" db="EMBL/GenBank/DDBJ databases">
        <title>A draft genome for the cacao thread blight pathogen Marasmius crinis-equi.</title>
        <authorList>
            <person name="Cohen S.P."/>
            <person name="Baruah I.K."/>
            <person name="Amoako-Attah I."/>
            <person name="Bukari Y."/>
            <person name="Meinhardt L.W."/>
            <person name="Bailey B.A."/>
        </authorList>
    </citation>
    <scope>NUCLEOTIDE SEQUENCE [LARGE SCALE GENOMIC DNA]</scope>
    <source>
        <strain evidence="2 3">GH-76</strain>
    </source>
</reference>
<sequence>MTTFFPAGERICTVKEFQPDVIIFRQYSDWDLDSILEFSRQIFVVPECKSSGHYPCQPEIFRIKGANKPHQWCFYITEGAMEVRGEGIYPDVPMARQYMPEMPFYDEGATERVATYTDDERLGNEAWIVGPFDTIDVAKAVWSKHCLKEHSRRWDLAHSEGRAHLAQEMKKCAHAVKAMLVVKAIAEVCPAIATHEIPATLNFCNPEGNSSSICPDPFIVMKKHGDSPTLVGAHPIVEPLTWMLWVVTSEGATAFDTIRLAYYHAVKMSKMGRRFVVAIAKEKEDAIAVFKELMGCVEDKANDEATQHVIYSGLLYNVDVSSSMNTKPPHNEPTERDDEEPSGKEMVAMHPEKIAFLEGLLPTYLVLNAQLKEKAAFWNSFPSKFLAQFPLEKYPAPECKRPALPVTSAEDQNSMPKAQRDSWRKAEKRRNATPEERVIEASISSSVCDYERRISP</sequence>
<comment type="caution">
    <text evidence="2">The sequence shown here is derived from an EMBL/GenBank/DDBJ whole genome shotgun (WGS) entry which is preliminary data.</text>
</comment>
<dbReference type="Proteomes" id="UP001465976">
    <property type="component" value="Unassembled WGS sequence"/>
</dbReference>
<feature type="region of interest" description="Disordered" evidence="1">
    <location>
        <begin position="322"/>
        <end position="344"/>
    </location>
</feature>
<protein>
    <submittedName>
        <fullName evidence="2">Uncharacterized protein</fullName>
    </submittedName>
</protein>
<feature type="region of interest" description="Disordered" evidence="1">
    <location>
        <begin position="402"/>
        <end position="437"/>
    </location>
</feature>
<accession>A0ABR3F7W4</accession>
<feature type="compositionally biased region" description="Basic and acidic residues" evidence="1">
    <location>
        <begin position="418"/>
        <end position="437"/>
    </location>
</feature>